<dbReference type="Pfam" id="PF13194">
    <property type="entry name" value="DUF4010"/>
    <property type="match status" value="1"/>
</dbReference>
<feature type="transmembrane region" description="Helical" evidence="1">
    <location>
        <begin position="81"/>
        <end position="103"/>
    </location>
</feature>
<dbReference type="Proteomes" id="UP001059209">
    <property type="component" value="Chromosome"/>
</dbReference>
<evidence type="ECO:0000313" key="3">
    <source>
        <dbReference type="EMBL" id="UWX54234.1"/>
    </source>
</evidence>
<reference evidence="3" key="1">
    <citation type="submission" date="2022-09" db="EMBL/GenBank/DDBJ databases">
        <title>Maribacter litopenaei sp. nov., isolated from the intestinal tract of the Pacific White Shrimp, Litopenaeus vannamei.</title>
        <authorList>
            <person name="Kim S.Y."/>
            <person name="Hwang C.Y."/>
        </authorList>
    </citation>
    <scope>NUCLEOTIDE SEQUENCE</scope>
    <source>
        <strain evidence="3">HL-LV01</strain>
    </source>
</reference>
<proteinExistence type="predicted"/>
<dbReference type="InterPro" id="IPR025105">
    <property type="entry name" value="DUF4010"/>
</dbReference>
<protein>
    <submittedName>
        <fullName evidence="3">DUF4010 domain-containing protein</fullName>
    </submittedName>
</protein>
<gene>
    <name evidence="3" type="ORF">NYZ99_14865</name>
</gene>
<keyword evidence="4" id="KW-1185">Reference proteome</keyword>
<keyword evidence="1" id="KW-0472">Membrane</keyword>
<feature type="transmembrane region" description="Helical" evidence="1">
    <location>
        <begin position="55"/>
        <end position="75"/>
    </location>
</feature>
<accession>A0ABY5Y6C1</accession>
<keyword evidence="1" id="KW-0812">Transmembrane</keyword>
<dbReference type="PANTHER" id="PTHR39084:SF1">
    <property type="entry name" value="DUF4010 DOMAIN-CONTAINING PROTEIN"/>
    <property type="match status" value="1"/>
</dbReference>
<dbReference type="RefSeq" id="WP_260572010.1">
    <property type="nucleotide sequence ID" value="NZ_CP104205.1"/>
</dbReference>
<evidence type="ECO:0000259" key="2">
    <source>
        <dbReference type="Pfam" id="PF13194"/>
    </source>
</evidence>
<name>A0ABY5Y6C1_9FLAO</name>
<evidence type="ECO:0000256" key="1">
    <source>
        <dbReference type="SAM" id="Phobius"/>
    </source>
</evidence>
<organism evidence="3 4">
    <name type="scientific">Maribacter litopenaei</name>
    <dbReference type="NCBI Taxonomy" id="2976127"/>
    <lineage>
        <taxon>Bacteria</taxon>
        <taxon>Pseudomonadati</taxon>
        <taxon>Bacteroidota</taxon>
        <taxon>Flavobacteriia</taxon>
        <taxon>Flavobacteriales</taxon>
        <taxon>Flavobacteriaceae</taxon>
        <taxon>Maribacter</taxon>
    </lineage>
</organism>
<keyword evidence="1" id="KW-1133">Transmembrane helix</keyword>
<evidence type="ECO:0000313" key="4">
    <source>
        <dbReference type="Proteomes" id="UP001059209"/>
    </source>
</evidence>
<dbReference type="EMBL" id="CP104205">
    <property type="protein sequence ID" value="UWX54234.1"/>
    <property type="molecule type" value="Genomic_DNA"/>
</dbReference>
<feature type="domain" description="DUF4010" evidence="2">
    <location>
        <begin position="1"/>
        <end position="77"/>
    </location>
</feature>
<dbReference type="PANTHER" id="PTHR39084">
    <property type="entry name" value="MEMBRANE PROTEIN-RELATED"/>
    <property type="match status" value="1"/>
</dbReference>
<feature type="transmembrane region" description="Helical" evidence="1">
    <location>
        <begin position="20"/>
        <end position="43"/>
    </location>
</feature>
<sequence>MYGFILLAVAFTKDTFGNEGLYIVSIVSGLTDVDAITLSISNLIKNDGLATSTGWRLILLASLSNLLFKGIMAAVTGTGQLMKWIGITFGISIVIGLLVMWLWPENWNF</sequence>